<dbReference type="EMBL" id="RCHS01003794">
    <property type="protein sequence ID" value="RMX39620.1"/>
    <property type="molecule type" value="Genomic_DNA"/>
</dbReference>
<dbReference type="AlphaFoldDB" id="A0A3M6TE06"/>
<dbReference type="Proteomes" id="UP000275408">
    <property type="component" value="Unassembled WGS sequence"/>
</dbReference>
<organism evidence="1 2">
    <name type="scientific">Pocillopora damicornis</name>
    <name type="common">Cauliflower coral</name>
    <name type="synonym">Millepora damicornis</name>
    <dbReference type="NCBI Taxonomy" id="46731"/>
    <lineage>
        <taxon>Eukaryota</taxon>
        <taxon>Metazoa</taxon>
        <taxon>Cnidaria</taxon>
        <taxon>Anthozoa</taxon>
        <taxon>Hexacorallia</taxon>
        <taxon>Scleractinia</taxon>
        <taxon>Astrocoeniina</taxon>
        <taxon>Pocilloporidae</taxon>
        <taxon>Pocillopora</taxon>
    </lineage>
</organism>
<gene>
    <name evidence="1" type="ORF">pdam_00003960</name>
</gene>
<dbReference type="OrthoDB" id="2684236at2759"/>
<comment type="caution">
    <text evidence="1">The sequence shown here is derived from an EMBL/GenBank/DDBJ whole genome shotgun (WGS) entry which is preliminary data.</text>
</comment>
<accession>A0A3M6TE06</accession>
<evidence type="ECO:0000313" key="2">
    <source>
        <dbReference type="Proteomes" id="UP000275408"/>
    </source>
</evidence>
<sequence length="125" mass="13910">MSLHQPMDYWGRQVFTCRVMHSAELPFSSVDFMNHVGDVVDTGHLDMSFLPSDKGASQQSGGERAMLIRGCKNWGLCIGKWDGVFDGVFLACLDHEHHDTNNSSAPASKFEVRRTATSFCTIDEP</sequence>
<evidence type="ECO:0000313" key="1">
    <source>
        <dbReference type="EMBL" id="RMX39620.1"/>
    </source>
</evidence>
<name>A0A3M6TE06_POCDA</name>
<reference evidence="1 2" key="1">
    <citation type="journal article" date="2018" name="Sci. Rep.">
        <title>Comparative analysis of the Pocillopora damicornis genome highlights role of immune system in coral evolution.</title>
        <authorList>
            <person name="Cunning R."/>
            <person name="Bay R.A."/>
            <person name="Gillette P."/>
            <person name="Baker A.C."/>
            <person name="Traylor-Knowles N."/>
        </authorList>
    </citation>
    <scope>NUCLEOTIDE SEQUENCE [LARGE SCALE GENOMIC DNA]</scope>
    <source>
        <strain evidence="1">RSMAS</strain>
        <tissue evidence="1">Whole animal</tissue>
    </source>
</reference>
<proteinExistence type="predicted"/>
<keyword evidence="2" id="KW-1185">Reference proteome</keyword>
<protein>
    <submittedName>
        <fullName evidence="1">Uncharacterized protein</fullName>
    </submittedName>
</protein>